<name>A0A9D9DUA0_9BACT</name>
<dbReference type="InterPro" id="IPR018357">
    <property type="entry name" value="Hexapep_transf_CS"/>
</dbReference>
<comment type="similarity">
    <text evidence="1">Belongs to the transferase hexapeptide repeat family.</text>
</comment>
<evidence type="ECO:0000256" key="1">
    <source>
        <dbReference type="ARBA" id="ARBA00007274"/>
    </source>
</evidence>
<comment type="caution">
    <text evidence="5">The sequence shown here is derived from an EMBL/GenBank/DDBJ whole genome shotgun (WGS) entry which is preliminary data.</text>
</comment>
<keyword evidence="4" id="KW-0012">Acyltransferase</keyword>
<dbReference type="InterPro" id="IPR001451">
    <property type="entry name" value="Hexapep"/>
</dbReference>
<reference evidence="5" key="2">
    <citation type="journal article" date="2021" name="PeerJ">
        <title>Extensive microbial diversity within the chicken gut microbiome revealed by metagenomics and culture.</title>
        <authorList>
            <person name="Gilroy R."/>
            <person name="Ravi A."/>
            <person name="Getino M."/>
            <person name="Pursley I."/>
            <person name="Horton D.L."/>
            <person name="Alikhan N.F."/>
            <person name="Baker D."/>
            <person name="Gharbi K."/>
            <person name="Hall N."/>
            <person name="Watson M."/>
            <person name="Adriaenssens E.M."/>
            <person name="Foster-Nyarko E."/>
            <person name="Jarju S."/>
            <person name="Secka A."/>
            <person name="Antonio M."/>
            <person name="Oren A."/>
            <person name="Chaudhuri R.R."/>
            <person name="La Ragione R."/>
            <person name="Hildebrand F."/>
            <person name="Pallen M.J."/>
        </authorList>
    </citation>
    <scope>NUCLEOTIDE SEQUENCE</scope>
    <source>
        <strain evidence="5">2889</strain>
    </source>
</reference>
<evidence type="ECO:0000256" key="3">
    <source>
        <dbReference type="ARBA" id="ARBA00022737"/>
    </source>
</evidence>
<dbReference type="InterPro" id="IPR050179">
    <property type="entry name" value="Trans_hexapeptide_repeat"/>
</dbReference>
<dbReference type="CDD" id="cd03349">
    <property type="entry name" value="LbH_XAT"/>
    <property type="match status" value="1"/>
</dbReference>
<evidence type="ECO:0000256" key="2">
    <source>
        <dbReference type="ARBA" id="ARBA00022679"/>
    </source>
</evidence>
<evidence type="ECO:0000256" key="4">
    <source>
        <dbReference type="ARBA" id="ARBA00023315"/>
    </source>
</evidence>
<keyword evidence="3" id="KW-0677">Repeat</keyword>
<gene>
    <name evidence="5" type="ORF">IAB08_02925</name>
</gene>
<sequence>MGRGSYIGPLGNLTNAEVGRFCSIGRNVRIIDGFHPVHDWVSTHPAFFSAAKQAGFSFVKENRFEEHRFFDVSNRISVKIGNDVWIGNNVSIFSGVEIGNGAVIAAGAVVTKNVDSYAIVGGVPAKNIGYRFSQDDIFRIEASRWWEWPMEVLQEKADSFSDVKAFLQEIKTENQDFTGSKTCL</sequence>
<dbReference type="Gene3D" id="2.160.10.10">
    <property type="entry name" value="Hexapeptide repeat proteins"/>
    <property type="match status" value="1"/>
</dbReference>
<accession>A0A9D9DUA0</accession>
<reference evidence="5" key="1">
    <citation type="submission" date="2020-10" db="EMBL/GenBank/DDBJ databases">
        <authorList>
            <person name="Gilroy R."/>
        </authorList>
    </citation>
    <scope>NUCLEOTIDE SEQUENCE</scope>
    <source>
        <strain evidence="5">2889</strain>
    </source>
</reference>
<dbReference type="AlphaFoldDB" id="A0A9D9DUA0"/>
<proteinExistence type="inferred from homology"/>
<keyword evidence="2" id="KW-0808">Transferase</keyword>
<evidence type="ECO:0000313" key="5">
    <source>
        <dbReference type="EMBL" id="MBO8432235.1"/>
    </source>
</evidence>
<dbReference type="SUPFAM" id="SSF51161">
    <property type="entry name" value="Trimeric LpxA-like enzymes"/>
    <property type="match status" value="1"/>
</dbReference>
<dbReference type="GO" id="GO:0016746">
    <property type="term" value="F:acyltransferase activity"/>
    <property type="evidence" value="ECO:0007669"/>
    <property type="project" value="UniProtKB-KW"/>
</dbReference>
<dbReference type="InterPro" id="IPR011004">
    <property type="entry name" value="Trimer_LpxA-like_sf"/>
</dbReference>
<dbReference type="PANTHER" id="PTHR43300:SF11">
    <property type="entry name" value="ACETYLTRANSFERASE RV3034C-RELATED"/>
    <property type="match status" value="1"/>
</dbReference>
<dbReference type="PANTHER" id="PTHR43300">
    <property type="entry name" value="ACETYLTRANSFERASE"/>
    <property type="match status" value="1"/>
</dbReference>
<dbReference type="PROSITE" id="PS00101">
    <property type="entry name" value="HEXAPEP_TRANSFERASES"/>
    <property type="match status" value="1"/>
</dbReference>
<protein>
    <submittedName>
        <fullName evidence="5">CatB-related O-acetyltransferase</fullName>
    </submittedName>
</protein>
<evidence type="ECO:0000313" key="6">
    <source>
        <dbReference type="Proteomes" id="UP000823612"/>
    </source>
</evidence>
<dbReference type="Pfam" id="PF00132">
    <property type="entry name" value="Hexapep"/>
    <property type="match status" value="1"/>
</dbReference>
<organism evidence="5 6">
    <name type="scientific">Candidatus Pullibacteroides excrementavium</name>
    <dbReference type="NCBI Taxonomy" id="2840905"/>
    <lineage>
        <taxon>Bacteria</taxon>
        <taxon>Pseudomonadati</taxon>
        <taxon>Bacteroidota</taxon>
        <taxon>Bacteroidia</taxon>
        <taxon>Bacteroidales</taxon>
        <taxon>Candidatus Pullibacteroides</taxon>
    </lineage>
</organism>
<dbReference type="Proteomes" id="UP000823612">
    <property type="component" value="Unassembled WGS sequence"/>
</dbReference>
<dbReference type="EMBL" id="JADIMZ010000037">
    <property type="protein sequence ID" value="MBO8432235.1"/>
    <property type="molecule type" value="Genomic_DNA"/>
</dbReference>